<comment type="caution">
    <text evidence="1">The sequence shown here is derived from an EMBL/GenBank/DDBJ whole genome shotgun (WGS) entry which is preliminary data.</text>
</comment>
<reference evidence="1 2" key="1">
    <citation type="submission" date="2021-03" db="EMBL/GenBank/DDBJ databases">
        <title>Sequencing the genomes of 1000 actinobacteria strains.</title>
        <authorList>
            <person name="Klenk H.-P."/>
        </authorList>
    </citation>
    <scope>NUCLEOTIDE SEQUENCE [LARGE SCALE GENOMIC DNA]</scope>
    <source>
        <strain evidence="1 2">DSM 45516</strain>
    </source>
</reference>
<sequence length="160" mass="16887">MRVVPTHRSDGGLALGTAGSRFDVGMHRIRNRSRGRLGILALASTPLAVSVQASAAGSVVLTNADSARSIVAEVGHDIEVRLSSYRENGVTYTWQLPVSSDSSILPRVSAGVTPAGGAAAVFRVDKPGDSVISVERNCRPDPDRDCPSVMLPWKVAVRVK</sequence>
<evidence type="ECO:0008006" key="3">
    <source>
        <dbReference type="Google" id="ProtNLM"/>
    </source>
</evidence>
<protein>
    <recommendedName>
        <fullName evidence="3">Proteinase inhibitor I42 chagasin domain-containing protein</fullName>
    </recommendedName>
</protein>
<proteinExistence type="predicted"/>
<keyword evidence="2" id="KW-1185">Reference proteome</keyword>
<gene>
    <name evidence="1" type="ORF">BJ987_003044</name>
</gene>
<dbReference type="RefSeq" id="WP_209889858.1">
    <property type="nucleotide sequence ID" value="NZ_JAGGMR010000001.1"/>
</dbReference>
<organism evidence="1 2">
    <name type="scientific">Nocardia goodfellowii</name>
    <dbReference type="NCBI Taxonomy" id="882446"/>
    <lineage>
        <taxon>Bacteria</taxon>
        <taxon>Bacillati</taxon>
        <taxon>Actinomycetota</taxon>
        <taxon>Actinomycetes</taxon>
        <taxon>Mycobacteriales</taxon>
        <taxon>Nocardiaceae</taxon>
        <taxon>Nocardia</taxon>
    </lineage>
</organism>
<evidence type="ECO:0000313" key="1">
    <source>
        <dbReference type="EMBL" id="MBP2190143.1"/>
    </source>
</evidence>
<name>A0ABS4QEM1_9NOCA</name>
<dbReference type="Proteomes" id="UP001519325">
    <property type="component" value="Unassembled WGS sequence"/>
</dbReference>
<accession>A0ABS4QEM1</accession>
<dbReference type="EMBL" id="JAGGMR010000001">
    <property type="protein sequence ID" value="MBP2190143.1"/>
    <property type="molecule type" value="Genomic_DNA"/>
</dbReference>
<evidence type="ECO:0000313" key="2">
    <source>
        <dbReference type="Proteomes" id="UP001519325"/>
    </source>
</evidence>